<dbReference type="Proteomes" id="UP000314294">
    <property type="component" value="Unassembled WGS sequence"/>
</dbReference>
<dbReference type="EMBL" id="SRLO01000599">
    <property type="protein sequence ID" value="TNN50952.1"/>
    <property type="molecule type" value="Genomic_DNA"/>
</dbReference>
<name>A0A4Z2GE50_9TELE</name>
<evidence type="ECO:0000256" key="1">
    <source>
        <dbReference type="SAM" id="MobiDB-lite"/>
    </source>
</evidence>
<keyword evidence="3" id="KW-1185">Reference proteome</keyword>
<proteinExistence type="predicted"/>
<gene>
    <name evidence="2" type="ORF">EYF80_038825</name>
</gene>
<feature type="region of interest" description="Disordered" evidence="1">
    <location>
        <begin position="1"/>
        <end position="38"/>
    </location>
</feature>
<accession>A0A4Z2GE50</accession>
<evidence type="ECO:0000313" key="3">
    <source>
        <dbReference type="Proteomes" id="UP000314294"/>
    </source>
</evidence>
<sequence>MPSCTNGKGEGRGRMPTGVGGSPVKPSRGGAVGRDSLITSSESLAARSSSSVLIILRERRQGGKVLIYSDYHTAGK</sequence>
<reference evidence="2 3" key="1">
    <citation type="submission" date="2019-03" db="EMBL/GenBank/DDBJ databases">
        <title>First draft genome of Liparis tanakae, snailfish: a comprehensive survey of snailfish specific genes.</title>
        <authorList>
            <person name="Kim W."/>
            <person name="Song I."/>
            <person name="Jeong J.-H."/>
            <person name="Kim D."/>
            <person name="Kim S."/>
            <person name="Ryu S."/>
            <person name="Song J.Y."/>
            <person name="Lee S.K."/>
        </authorList>
    </citation>
    <scope>NUCLEOTIDE SEQUENCE [LARGE SCALE GENOMIC DNA]</scope>
    <source>
        <tissue evidence="2">Muscle</tissue>
    </source>
</reference>
<comment type="caution">
    <text evidence="2">The sequence shown here is derived from an EMBL/GenBank/DDBJ whole genome shotgun (WGS) entry which is preliminary data.</text>
</comment>
<evidence type="ECO:0000313" key="2">
    <source>
        <dbReference type="EMBL" id="TNN50952.1"/>
    </source>
</evidence>
<protein>
    <submittedName>
        <fullName evidence="2">Uncharacterized protein</fullName>
    </submittedName>
</protein>
<dbReference type="AlphaFoldDB" id="A0A4Z2GE50"/>
<organism evidence="2 3">
    <name type="scientific">Liparis tanakae</name>
    <name type="common">Tanaka's snailfish</name>
    <dbReference type="NCBI Taxonomy" id="230148"/>
    <lineage>
        <taxon>Eukaryota</taxon>
        <taxon>Metazoa</taxon>
        <taxon>Chordata</taxon>
        <taxon>Craniata</taxon>
        <taxon>Vertebrata</taxon>
        <taxon>Euteleostomi</taxon>
        <taxon>Actinopterygii</taxon>
        <taxon>Neopterygii</taxon>
        <taxon>Teleostei</taxon>
        <taxon>Neoteleostei</taxon>
        <taxon>Acanthomorphata</taxon>
        <taxon>Eupercaria</taxon>
        <taxon>Perciformes</taxon>
        <taxon>Cottioidei</taxon>
        <taxon>Cottales</taxon>
        <taxon>Liparidae</taxon>
        <taxon>Liparis</taxon>
    </lineage>
</organism>